<reference evidence="5 6" key="1">
    <citation type="submission" date="2019-01" db="EMBL/GenBank/DDBJ databases">
        <title>A draft genome assembly of the solar-powered sea slug Elysia chlorotica.</title>
        <authorList>
            <person name="Cai H."/>
            <person name="Li Q."/>
            <person name="Fang X."/>
            <person name="Li J."/>
            <person name="Curtis N.E."/>
            <person name="Altenburger A."/>
            <person name="Shibata T."/>
            <person name="Feng M."/>
            <person name="Maeda T."/>
            <person name="Schwartz J.A."/>
            <person name="Shigenobu S."/>
            <person name="Lundholm N."/>
            <person name="Nishiyama T."/>
            <person name="Yang H."/>
            <person name="Hasebe M."/>
            <person name="Li S."/>
            <person name="Pierce S.K."/>
            <person name="Wang J."/>
        </authorList>
    </citation>
    <scope>NUCLEOTIDE SEQUENCE [LARGE SCALE GENOMIC DNA]</scope>
    <source>
        <strain evidence="5">EC2010</strain>
        <tissue evidence="5">Whole organism of an adult</tissue>
    </source>
</reference>
<dbReference type="SMART" id="SM00360">
    <property type="entry name" value="RRM"/>
    <property type="match status" value="1"/>
</dbReference>
<evidence type="ECO:0000256" key="3">
    <source>
        <dbReference type="SAM" id="MobiDB-lite"/>
    </source>
</evidence>
<organism evidence="5 6">
    <name type="scientific">Elysia chlorotica</name>
    <name type="common">Eastern emerald elysia</name>
    <name type="synonym">Sea slug</name>
    <dbReference type="NCBI Taxonomy" id="188477"/>
    <lineage>
        <taxon>Eukaryota</taxon>
        <taxon>Metazoa</taxon>
        <taxon>Spiralia</taxon>
        <taxon>Lophotrochozoa</taxon>
        <taxon>Mollusca</taxon>
        <taxon>Gastropoda</taxon>
        <taxon>Heterobranchia</taxon>
        <taxon>Euthyneura</taxon>
        <taxon>Panpulmonata</taxon>
        <taxon>Sacoglossa</taxon>
        <taxon>Placobranchoidea</taxon>
        <taxon>Plakobranchidae</taxon>
        <taxon>Elysia</taxon>
    </lineage>
</organism>
<comment type="caution">
    <text evidence="5">The sequence shown here is derived from an EMBL/GenBank/DDBJ whole genome shotgun (WGS) entry which is preliminary data.</text>
</comment>
<dbReference type="InterPro" id="IPR012677">
    <property type="entry name" value="Nucleotide-bd_a/b_plait_sf"/>
</dbReference>
<keyword evidence="6" id="KW-1185">Reference proteome</keyword>
<dbReference type="EMBL" id="RQTK01000144">
    <property type="protein sequence ID" value="RUS86269.1"/>
    <property type="molecule type" value="Genomic_DNA"/>
</dbReference>
<protein>
    <recommendedName>
        <fullName evidence="4">RRM domain-containing protein</fullName>
    </recommendedName>
</protein>
<feature type="region of interest" description="Disordered" evidence="3">
    <location>
        <begin position="27"/>
        <end position="54"/>
    </location>
</feature>
<dbReference type="InterPro" id="IPR035979">
    <property type="entry name" value="RBD_domain_sf"/>
</dbReference>
<gene>
    <name evidence="5" type="ORF">EGW08_005961</name>
</gene>
<dbReference type="STRING" id="188477.A0A3S1BL63"/>
<proteinExistence type="predicted"/>
<keyword evidence="1 2" id="KW-0694">RNA-binding</keyword>
<dbReference type="SUPFAM" id="SSF54928">
    <property type="entry name" value="RNA-binding domain, RBD"/>
    <property type="match status" value="1"/>
</dbReference>
<accession>A0A3S1BL63</accession>
<dbReference type="AlphaFoldDB" id="A0A3S1BL63"/>
<feature type="domain" description="RRM" evidence="4">
    <location>
        <begin position="57"/>
        <end position="135"/>
    </location>
</feature>
<dbReference type="OrthoDB" id="439639at2759"/>
<dbReference type="GO" id="GO:0003723">
    <property type="term" value="F:RNA binding"/>
    <property type="evidence" value="ECO:0007669"/>
    <property type="project" value="UniProtKB-UniRule"/>
</dbReference>
<evidence type="ECO:0000256" key="1">
    <source>
        <dbReference type="ARBA" id="ARBA00022884"/>
    </source>
</evidence>
<dbReference type="Gene3D" id="3.30.70.330">
    <property type="match status" value="2"/>
</dbReference>
<sequence length="135" mass="15316">MGYGFVQYMKKADAKEALKHLQNSPLDGHSLELKMSSRTTPQVKGRKKQGETKQNSTKILVRNIPFEAKRREIEELFKVFGELKFVRLPKKLGGTGPHRGFAFVDFLTKQDAKVRVILSYILKFASSALSSVILF</sequence>
<name>A0A3S1BL63_ELYCH</name>
<dbReference type="Proteomes" id="UP000271974">
    <property type="component" value="Unassembled WGS sequence"/>
</dbReference>
<dbReference type="Pfam" id="PF00076">
    <property type="entry name" value="RRM_1"/>
    <property type="match status" value="2"/>
</dbReference>
<evidence type="ECO:0000313" key="6">
    <source>
        <dbReference type="Proteomes" id="UP000271974"/>
    </source>
</evidence>
<evidence type="ECO:0000313" key="5">
    <source>
        <dbReference type="EMBL" id="RUS86269.1"/>
    </source>
</evidence>
<evidence type="ECO:0000256" key="2">
    <source>
        <dbReference type="PROSITE-ProRule" id="PRU00176"/>
    </source>
</evidence>
<feature type="domain" description="RRM" evidence="4">
    <location>
        <begin position="1"/>
        <end position="38"/>
    </location>
</feature>
<dbReference type="PROSITE" id="PS50102">
    <property type="entry name" value="RRM"/>
    <property type="match status" value="2"/>
</dbReference>
<dbReference type="InterPro" id="IPR000504">
    <property type="entry name" value="RRM_dom"/>
</dbReference>
<dbReference type="PANTHER" id="PTHR10352">
    <property type="entry name" value="EUKARYOTIC TRANSLATION INITIATION FACTOR 3 SUBUNIT G"/>
    <property type="match status" value="1"/>
</dbReference>
<evidence type="ECO:0000259" key="4">
    <source>
        <dbReference type="PROSITE" id="PS50102"/>
    </source>
</evidence>